<dbReference type="SMART" id="SM01043">
    <property type="entry name" value="BTAD"/>
    <property type="match status" value="1"/>
</dbReference>
<feature type="region of interest" description="Disordered" evidence="3">
    <location>
        <begin position="993"/>
        <end position="1028"/>
    </location>
</feature>
<feature type="region of interest" description="Disordered" evidence="3">
    <location>
        <begin position="238"/>
        <end position="313"/>
    </location>
</feature>
<dbReference type="GO" id="GO:0006355">
    <property type="term" value="P:regulation of DNA-templated transcription"/>
    <property type="evidence" value="ECO:0007669"/>
    <property type="project" value="InterPro"/>
</dbReference>
<feature type="compositionally biased region" description="Basic and acidic residues" evidence="3">
    <location>
        <begin position="716"/>
        <end position="738"/>
    </location>
</feature>
<proteinExistence type="predicted"/>
<keyword evidence="4" id="KW-0812">Transmembrane</keyword>
<keyword evidence="2" id="KW-0804">Transcription</keyword>
<evidence type="ECO:0000259" key="5">
    <source>
        <dbReference type="SMART" id="SM01043"/>
    </source>
</evidence>
<reference evidence="6" key="1">
    <citation type="journal article" date="2014" name="Int. J. Syst. Evol. Microbiol.">
        <title>Complete genome sequence of Corynebacterium casei LMG S-19264T (=DSM 44701T), isolated from a smear-ripened cheese.</title>
        <authorList>
            <consortium name="US DOE Joint Genome Institute (JGI-PGF)"/>
            <person name="Walter F."/>
            <person name="Albersmeier A."/>
            <person name="Kalinowski J."/>
            <person name="Ruckert C."/>
        </authorList>
    </citation>
    <scope>NUCLEOTIDE SEQUENCE</scope>
    <source>
        <strain evidence="6">JCM 3276</strain>
    </source>
</reference>
<dbReference type="Gene3D" id="1.25.40.10">
    <property type="entry name" value="Tetratricopeptide repeat domain"/>
    <property type="match status" value="1"/>
</dbReference>
<evidence type="ECO:0000313" key="6">
    <source>
        <dbReference type="EMBL" id="GGS59696.1"/>
    </source>
</evidence>
<feature type="transmembrane region" description="Helical" evidence="4">
    <location>
        <begin position="57"/>
        <end position="80"/>
    </location>
</feature>
<evidence type="ECO:0000256" key="3">
    <source>
        <dbReference type="SAM" id="MobiDB-lite"/>
    </source>
</evidence>
<dbReference type="AlphaFoldDB" id="A0A918LJW6"/>
<sequence length="1028" mass="108933">MLGFLARLTRGLLPGVVLAALLAGLPWALTHFIGWPLPDHLPSWAEIHGVVLGPMTATFLLDFLACVTWLVWGAFALDVARCAIEIARNARLPDLAAAGPMQRIAAVLVGAVLISVLGQRASVVAAPLPAFGPGGPAVVATASAWSHPAEVQTAAYSAPYRSAPPVAAEQPARVKSAVVLPYNPRTGVYDSLWRMADRTLGDGNRWPEIFELNKGKPQPDGGTLIHPSLVFPGEEMALPDDATVPANPPRPPTPGPVTPPPATTTPPPSNPTTPTPSTTPAPATTQTPATTQAPQDIRPSATQAPPSTDVLDEPGLRWGEELFVGLGLASAVSAALVAARRRSRRRYVPGSGNRSDLPVAPVIYQLRLAHLRANYDVLGSDVEDGELGLDGPSARLRRAPAPPVVVGTAEDRHDDQVSILPVGVRDGREIALDLAASHGLGLIGAGASAAVRALLVTVLTTASEAASGPARVVVAAEDLAVLLGRRAAQVPLPAGVHVVADLDAALDVLESETLVRLGQHPAAGQAWEPVVLVARAPGRQSRRLQAVLDNGSSVGVTGLLVGQWAPGVTAYVRDDGTISATSPGFGVSLHGTSVFRLGCDDTADLLALLRDADAEDGSEPEDLAGDDPPPGHPRHPLVVTDDPAPGERTDEAGGPATTTEDQHIVAEDPVDDTDLELMATDGDGERRGDRDLEIVASASLTSPGLRLRFTQQAARPRSEPTPDNDQRHGATEIERPTGEDPEDRGDAGEGTPFVPLRIRVLGPPQVWWRPTPEAPDAAATERDVTSAFQPRLRELLTFLALHPDGASREALTAALWATSPREKTTNAMNTSLSRLRRALAAATDGALADVVLVGEGRYRLDAELVEVDYWSFAAAVAARRAATTDQQRVEAYRHIVDSYRGPLADGLSTEWIETAREAIRRDAIDAVAALARALVDQDPQQTLDLLEIARAFDPHNELIYRDIMRLQERLGQLDAIPRTLTLLTTRLTEVDERPTPQTIGLAERLRRRHDVGDPSHPPGADRDHSKAG</sequence>
<keyword evidence="4" id="KW-1133">Transmembrane helix</keyword>
<dbReference type="InterPro" id="IPR011990">
    <property type="entry name" value="TPR-like_helical_dom_sf"/>
</dbReference>
<feature type="transmembrane region" description="Helical" evidence="4">
    <location>
        <begin position="12"/>
        <end position="37"/>
    </location>
</feature>
<dbReference type="InterPro" id="IPR036388">
    <property type="entry name" value="WH-like_DNA-bd_sf"/>
</dbReference>
<keyword evidence="4" id="KW-0472">Membrane</keyword>
<dbReference type="GO" id="GO:0003677">
    <property type="term" value="F:DNA binding"/>
    <property type="evidence" value="ECO:0007669"/>
    <property type="project" value="InterPro"/>
</dbReference>
<evidence type="ECO:0000256" key="1">
    <source>
        <dbReference type="ARBA" id="ARBA00023015"/>
    </source>
</evidence>
<comment type="caution">
    <text evidence="6">The sequence shown here is derived from an EMBL/GenBank/DDBJ whole genome shotgun (WGS) entry which is preliminary data.</text>
</comment>
<feature type="domain" description="Bacterial transcriptional activator" evidence="5">
    <location>
        <begin position="867"/>
        <end position="1006"/>
    </location>
</feature>
<dbReference type="RefSeq" id="WP_189214290.1">
    <property type="nucleotide sequence ID" value="NZ_BMRB01000011.1"/>
</dbReference>
<feature type="compositionally biased region" description="Acidic residues" evidence="3">
    <location>
        <begin position="614"/>
        <end position="625"/>
    </location>
</feature>
<feature type="compositionally biased region" description="Low complexity" evidence="3">
    <location>
        <begin position="280"/>
        <end position="294"/>
    </location>
</feature>
<name>A0A918LJW6_9PSEU</name>
<feature type="region of interest" description="Disordered" evidence="3">
    <location>
        <begin position="614"/>
        <end position="752"/>
    </location>
</feature>
<dbReference type="Gene3D" id="1.10.10.10">
    <property type="entry name" value="Winged helix-like DNA-binding domain superfamily/Winged helix DNA-binding domain"/>
    <property type="match status" value="1"/>
</dbReference>
<evidence type="ECO:0000256" key="2">
    <source>
        <dbReference type="ARBA" id="ARBA00023163"/>
    </source>
</evidence>
<feature type="transmembrane region" description="Helical" evidence="4">
    <location>
        <begin position="101"/>
        <end position="118"/>
    </location>
</feature>
<evidence type="ECO:0000256" key="4">
    <source>
        <dbReference type="SAM" id="Phobius"/>
    </source>
</evidence>
<dbReference type="PANTHER" id="PTHR35807:SF1">
    <property type="entry name" value="TRANSCRIPTIONAL REGULATOR REDD"/>
    <property type="match status" value="1"/>
</dbReference>
<dbReference type="InterPro" id="IPR051677">
    <property type="entry name" value="AfsR-DnrI-RedD_regulator"/>
</dbReference>
<keyword evidence="7" id="KW-1185">Reference proteome</keyword>
<dbReference type="InterPro" id="IPR005158">
    <property type="entry name" value="BTAD"/>
</dbReference>
<organism evidence="6 7">
    <name type="scientific">Actinokineospora fastidiosa</name>
    <dbReference type="NCBI Taxonomy" id="1816"/>
    <lineage>
        <taxon>Bacteria</taxon>
        <taxon>Bacillati</taxon>
        <taxon>Actinomycetota</taxon>
        <taxon>Actinomycetes</taxon>
        <taxon>Pseudonocardiales</taxon>
        <taxon>Pseudonocardiaceae</taxon>
        <taxon>Actinokineospora</taxon>
    </lineage>
</organism>
<keyword evidence="1" id="KW-0805">Transcription regulation</keyword>
<gene>
    <name evidence="6" type="ORF">GCM10010171_63340</name>
</gene>
<feature type="compositionally biased region" description="Pro residues" evidence="3">
    <location>
        <begin position="246"/>
        <end position="279"/>
    </location>
</feature>
<feature type="compositionally biased region" description="Basic and acidic residues" evidence="3">
    <location>
        <begin position="683"/>
        <end position="693"/>
    </location>
</feature>
<dbReference type="SUPFAM" id="SSF46894">
    <property type="entry name" value="C-terminal effector domain of the bipartite response regulators"/>
    <property type="match status" value="1"/>
</dbReference>
<dbReference type="InterPro" id="IPR016032">
    <property type="entry name" value="Sig_transdc_resp-reg_C-effctor"/>
</dbReference>
<evidence type="ECO:0000313" key="7">
    <source>
        <dbReference type="Proteomes" id="UP000660680"/>
    </source>
</evidence>
<dbReference type="PANTHER" id="PTHR35807">
    <property type="entry name" value="TRANSCRIPTIONAL REGULATOR REDD-RELATED"/>
    <property type="match status" value="1"/>
</dbReference>
<reference evidence="6" key="2">
    <citation type="submission" date="2020-09" db="EMBL/GenBank/DDBJ databases">
        <authorList>
            <person name="Sun Q."/>
            <person name="Ohkuma M."/>
        </authorList>
    </citation>
    <scope>NUCLEOTIDE SEQUENCE</scope>
    <source>
        <strain evidence="6">JCM 3276</strain>
    </source>
</reference>
<protein>
    <recommendedName>
        <fullName evidence="5">Bacterial transcriptional activator domain-containing protein</fullName>
    </recommendedName>
</protein>
<feature type="compositionally biased region" description="Basic and acidic residues" evidence="3">
    <location>
        <begin position="1019"/>
        <end position="1028"/>
    </location>
</feature>
<dbReference type="EMBL" id="BMRB01000011">
    <property type="protein sequence ID" value="GGS59696.1"/>
    <property type="molecule type" value="Genomic_DNA"/>
</dbReference>
<dbReference type="Proteomes" id="UP000660680">
    <property type="component" value="Unassembled WGS sequence"/>
</dbReference>
<dbReference type="SUPFAM" id="SSF48452">
    <property type="entry name" value="TPR-like"/>
    <property type="match status" value="1"/>
</dbReference>
<accession>A0A918LJW6</accession>